<organism evidence="2 3">
    <name type="scientific">Petrotoga mobilis (strain DSM 10674 / SJ95)</name>
    <dbReference type="NCBI Taxonomy" id="403833"/>
    <lineage>
        <taxon>Bacteria</taxon>
        <taxon>Thermotogati</taxon>
        <taxon>Thermotogota</taxon>
        <taxon>Thermotogae</taxon>
        <taxon>Petrotogales</taxon>
        <taxon>Petrotogaceae</taxon>
        <taxon>Petrotoga</taxon>
    </lineage>
</organism>
<dbReference type="CDD" id="cd06259">
    <property type="entry name" value="YdcF-like"/>
    <property type="match status" value="1"/>
</dbReference>
<dbReference type="HOGENOM" id="CLU_053514_1_1_0"/>
<evidence type="ECO:0000313" key="2">
    <source>
        <dbReference type="EMBL" id="ABX32242.1"/>
    </source>
</evidence>
<dbReference type="AlphaFoldDB" id="A9BGK2"/>
<sequence length="214" mass="24225">MVCIVIYIFSSGWFAKIIVLPLENRYPPVNVSQLDDTQEKGVIVVLGGGIIPETPREGSGELSDSAMKRVYEGFLLYKNLQIPIVVTGGKLLGTEIPEAQIMKEELLKMGVKPNDIYVEPLAKNTKQNAEFTLTLLESDEVQKIYLITSAIHLPRAMNYFKSYTNIDVVPVPTDYKISREELKWYDFLPDMRFLEATSSAWHEYLGLVKFKISG</sequence>
<feature type="domain" description="DUF218" evidence="1">
    <location>
        <begin position="42"/>
        <end position="206"/>
    </location>
</feature>
<dbReference type="OrthoDB" id="9782395at2"/>
<dbReference type="GO" id="GO:0043164">
    <property type="term" value="P:Gram-negative-bacterium-type cell wall biogenesis"/>
    <property type="evidence" value="ECO:0007669"/>
    <property type="project" value="TreeGrafter"/>
</dbReference>
<dbReference type="KEGG" id="pmo:Pmob_1541"/>
<proteinExistence type="predicted"/>
<dbReference type="InterPro" id="IPR003848">
    <property type="entry name" value="DUF218"/>
</dbReference>
<keyword evidence="3" id="KW-1185">Reference proteome</keyword>
<dbReference type="PANTHER" id="PTHR30336">
    <property type="entry name" value="INNER MEMBRANE PROTEIN, PROBABLE PERMEASE"/>
    <property type="match status" value="1"/>
</dbReference>
<dbReference type="Proteomes" id="UP000000789">
    <property type="component" value="Chromosome"/>
</dbReference>
<dbReference type="Gene3D" id="3.40.50.620">
    <property type="entry name" value="HUPs"/>
    <property type="match status" value="1"/>
</dbReference>
<dbReference type="GO" id="GO:0000270">
    <property type="term" value="P:peptidoglycan metabolic process"/>
    <property type="evidence" value="ECO:0007669"/>
    <property type="project" value="TreeGrafter"/>
</dbReference>
<dbReference type="InterPro" id="IPR014729">
    <property type="entry name" value="Rossmann-like_a/b/a_fold"/>
</dbReference>
<gene>
    <name evidence="2" type="ordered locus">Pmob_1541</name>
</gene>
<evidence type="ECO:0000313" key="3">
    <source>
        <dbReference type="Proteomes" id="UP000000789"/>
    </source>
</evidence>
<dbReference type="Pfam" id="PF02698">
    <property type="entry name" value="DUF218"/>
    <property type="match status" value="1"/>
</dbReference>
<dbReference type="EMBL" id="CP000879">
    <property type="protein sequence ID" value="ABX32242.1"/>
    <property type="molecule type" value="Genomic_DNA"/>
</dbReference>
<name>A9BGK2_PETMO</name>
<protein>
    <recommendedName>
        <fullName evidence="1">DUF218 domain-containing protein</fullName>
    </recommendedName>
</protein>
<dbReference type="InterPro" id="IPR051599">
    <property type="entry name" value="Cell_Envelope_Assoc"/>
</dbReference>
<dbReference type="PANTHER" id="PTHR30336:SF4">
    <property type="entry name" value="ENVELOPE BIOGENESIS FACTOR ELYC"/>
    <property type="match status" value="1"/>
</dbReference>
<dbReference type="GO" id="GO:0005886">
    <property type="term" value="C:plasma membrane"/>
    <property type="evidence" value="ECO:0007669"/>
    <property type="project" value="TreeGrafter"/>
</dbReference>
<evidence type="ECO:0000259" key="1">
    <source>
        <dbReference type="Pfam" id="PF02698"/>
    </source>
</evidence>
<reference evidence="2" key="1">
    <citation type="submission" date="2007-11" db="EMBL/GenBank/DDBJ databases">
        <title>Complete sequence of Petroga mobilis SJ95.</title>
        <authorList>
            <consortium name="US DOE Joint Genome Institute"/>
            <person name="Copeland A."/>
            <person name="Lucas S."/>
            <person name="Lapidus A."/>
            <person name="Barry K."/>
            <person name="Glavina del Rio T."/>
            <person name="Dalin E."/>
            <person name="Tice H."/>
            <person name="Pitluck S."/>
            <person name="Meincke L."/>
            <person name="Brettin T."/>
            <person name="Bruce D."/>
            <person name="Detter J.C."/>
            <person name="Han C."/>
            <person name="Kuske C.R."/>
            <person name="Schmutz J."/>
            <person name="Larimer F."/>
            <person name="Land M."/>
            <person name="Hauser L."/>
            <person name="Kyrpides N."/>
            <person name="Mikhailova N."/>
            <person name="Noll K."/>
            <person name="Richardson P."/>
        </authorList>
    </citation>
    <scope>NUCLEOTIDE SEQUENCE [LARGE SCALE GENOMIC DNA]</scope>
    <source>
        <strain evidence="2">SJ95</strain>
    </source>
</reference>
<accession>A9BGK2</accession>
<dbReference type="eggNOG" id="COG1434">
    <property type="taxonomic scope" value="Bacteria"/>
</dbReference>